<accession>A0A0S7XJT1</accession>
<gene>
    <name evidence="2" type="ORF">AMK68_04560</name>
</gene>
<reference evidence="2 3" key="1">
    <citation type="journal article" date="2015" name="Microbiome">
        <title>Genomic resolution of linkages in carbon, nitrogen, and sulfur cycling among widespread estuary sediment bacteria.</title>
        <authorList>
            <person name="Baker B.J."/>
            <person name="Lazar C.S."/>
            <person name="Teske A.P."/>
            <person name="Dick G.J."/>
        </authorList>
    </citation>
    <scope>NUCLEOTIDE SEQUENCE [LARGE SCALE GENOMIC DNA]</scope>
    <source>
        <strain evidence="2">DG_56</strain>
    </source>
</reference>
<feature type="transmembrane region" description="Helical" evidence="1">
    <location>
        <begin position="66"/>
        <end position="99"/>
    </location>
</feature>
<proteinExistence type="predicted"/>
<dbReference type="EMBL" id="LIZY01000104">
    <property type="protein sequence ID" value="KPJ62737.1"/>
    <property type="molecule type" value="Genomic_DNA"/>
</dbReference>
<evidence type="ECO:0000256" key="1">
    <source>
        <dbReference type="SAM" id="Phobius"/>
    </source>
</evidence>
<name>A0A0S7XJT1_9BACT</name>
<comment type="caution">
    <text evidence="2">The sequence shown here is derived from an EMBL/GenBank/DDBJ whole genome shotgun (WGS) entry which is preliminary data.</text>
</comment>
<keyword evidence="1" id="KW-0812">Transmembrane</keyword>
<organism evidence="2 3">
    <name type="scientific">candidate division KD3-62 bacterium DG_56</name>
    <dbReference type="NCBI Taxonomy" id="1704032"/>
    <lineage>
        <taxon>Bacteria</taxon>
        <taxon>candidate division KD3-62</taxon>
    </lineage>
</organism>
<evidence type="ECO:0000313" key="3">
    <source>
        <dbReference type="Proteomes" id="UP000052020"/>
    </source>
</evidence>
<keyword evidence="1" id="KW-1133">Transmembrane helix</keyword>
<protein>
    <submittedName>
        <fullName evidence="2">Uncharacterized protein</fullName>
    </submittedName>
</protein>
<dbReference type="Proteomes" id="UP000052020">
    <property type="component" value="Unassembled WGS sequence"/>
</dbReference>
<feature type="transmembrane region" description="Helical" evidence="1">
    <location>
        <begin position="21"/>
        <end position="46"/>
    </location>
</feature>
<dbReference type="AlphaFoldDB" id="A0A0S7XJT1"/>
<sequence>MNETRATTQRFWAYLDRHPQAAFAGGVVGAVALLPVTAYAVLFGMYYGGVLAARALGEDWFSAGYVIGWCLTWLSGVALSALAGATVGSATASLIQAAARRRVRRRGARNDGAPAH</sequence>
<evidence type="ECO:0000313" key="2">
    <source>
        <dbReference type="EMBL" id="KPJ62737.1"/>
    </source>
</evidence>
<keyword evidence="1" id="KW-0472">Membrane</keyword>